<evidence type="ECO:0000313" key="2">
    <source>
        <dbReference type="EMBL" id="CAD8113234.1"/>
    </source>
</evidence>
<gene>
    <name evidence="2" type="ORF">PPRIM_AZ9-3.1.T1540111</name>
</gene>
<protein>
    <recommendedName>
        <fullName evidence="4">HMG box domain-containing protein</fullName>
    </recommendedName>
</protein>
<dbReference type="AlphaFoldDB" id="A0A8S1QDM5"/>
<sequence>MQLRSGKLNQPPKRQYISPYQIFYKEQLKIMLSQGVGINMVGAQIQKAWSEMSSEMHQYYEDQFEQCEDKFQEQLIYFYGGDQRHINQLNELKNIPSKPKRPLTPQFDYVIKNRHKFSSKNLNWKQSFSLLVEEYCKQSQRVREQLEVDFERKLKDYKEAIEKWNEKYAEKYKTLKKNTIEIYKKQKNENEFEYKELQFVRTVKKMSSNKKDEQTQNYSACKDVKNSNLKNEDFGLREADTNIEQFAEESQQIRSKKSKKAR</sequence>
<keyword evidence="1" id="KW-0175">Coiled coil</keyword>
<dbReference type="EMBL" id="CAJJDM010000159">
    <property type="protein sequence ID" value="CAD8113234.1"/>
    <property type="molecule type" value="Genomic_DNA"/>
</dbReference>
<name>A0A8S1QDM5_PARPR</name>
<dbReference type="OMA" id="HEYYEDQ"/>
<comment type="caution">
    <text evidence="2">The sequence shown here is derived from an EMBL/GenBank/DDBJ whole genome shotgun (WGS) entry which is preliminary data.</text>
</comment>
<keyword evidence="3" id="KW-1185">Reference proteome</keyword>
<evidence type="ECO:0008006" key="4">
    <source>
        <dbReference type="Google" id="ProtNLM"/>
    </source>
</evidence>
<reference evidence="2" key="1">
    <citation type="submission" date="2021-01" db="EMBL/GenBank/DDBJ databases">
        <authorList>
            <consortium name="Genoscope - CEA"/>
            <person name="William W."/>
        </authorList>
    </citation>
    <scope>NUCLEOTIDE SEQUENCE</scope>
</reference>
<evidence type="ECO:0000256" key="1">
    <source>
        <dbReference type="SAM" id="Coils"/>
    </source>
</evidence>
<organism evidence="2 3">
    <name type="scientific">Paramecium primaurelia</name>
    <dbReference type="NCBI Taxonomy" id="5886"/>
    <lineage>
        <taxon>Eukaryota</taxon>
        <taxon>Sar</taxon>
        <taxon>Alveolata</taxon>
        <taxon>Ciliophora</taxon>
        <taxon>Intramacronucleata</taxon>
        <taxon>Oligohymenophorea</taxon>
        <taxon>Peniculida</taxon>
        <taxon>Parameciidae</taxon>
        <taxon>Paramecium</taxon>
    </lineage>
</organism>
<dbReference type="Proteomes" id="UP000688137">
    <property type="component" value="Unassembled WGS sequence"/>
</dbReference>
<feature type="coiled-coil region" evidence="1">
    <location>
        <begin position="143"/>
        <end position="174"/>
    </location>
</feature>
<evidence type="ECO:0000313" key="3">
    <source>
        <dbReference type="Proteomes" id="UP000688137"/>
    </source>
</evidence>
<proteinExistence type="predicted"/>
<accession>A0A8S1QDM5</accession>